<evidence type="ECO:0000313" key="2">
    <source>
        <dbReference type="EMBL" id="KAK8559143.1"/>
    </source>
</evidence>
<keyword evidence="3" id="KW-1185">Reference proteome</keyword>
<organism evidence="2 3">
    <name type="scientific">Hibiscus sabdariffa</name>
    <name type="common">roselle</name>
    <dbReference type="NCBI Taxonomy" id="183260"/>
    <lineage>
        <taxon>Eukaryota</taxon>
        <taxon>Viridiplantae</taxon>
        <taxon>Streptophyta</taxon>
        <taxon>Embryophyta</taxon>
        <taxon>Tracheophyta</taxon>
        <taxon>Spermatophyta</taxon>
        <taxon>Magnoliopsida</taxon>
        <taxon>eudicotyledons</taxon>
        <taxon>Gunneridae</taxon>
        <taxon>Pentapetalae</taxon>
        <taxon>rosids</taxon>
        <taxon>malvids</taxon>
        <taxon>Malvales</taxon>
        <taxon>Malvaceae</taxon>
        <taxon>Malvoideae</taxon>
        <taxon>Hibiscus</taxon>
    </lineage>
</organism>
<name>A0ABR2EER4_9ROSI</name>
<reference evidence="2 3" key="1">
    <citation type="journal article" date="2024" name="G3 (Bethesda)">
        <title>Genome assembly of Hibiscus sabdariffa L. provides insights into metabolisms of medicinal natural products.</title>
        <authorList>
            <person name="Kim T."/>
        </authorList>
    </citation>
    <scope>NUCLEOTIDE SEQUENCE [LARGE SCALE GENOMIC DNA]</scope>
    <source>
        <strain evidence="2">TK-2024</strain>
        <tissue evidence="2">Old leaves</tissue>
    </source>
</reference>
<proteinExistence type="predicted"/>
<accession>A0ABR2EER4</accession>
<sequence>MASPTTKSQSHSQSRTCLCSLTKHPGSFKCSRHRRSNQPPKPAPGPRATSVISSSNYRELALIARTNPHKVFLLLVVKPSRPSGVNMQRRRNFQPKPSRFYLLNSNRNELGVSVS</sequence>
<dbReference type="Proteomes" id="UP001472677">
    <property type="component" value="Unassembled WGS sequence"/>
</dbReference>
<dbReference type="EMBL" id="JBBPBM010000015">
    <property type="protein sequence ID" value="KAK8559143.1"/>
    <property type="molecule type" value="Genomic_DNA"/>
</dbReference>
<protein>
    <submittedName>
        <fullName evidence="2">Uncharacterized protein</fullName>
    </submittedName>
</protein>
<comment type="caution">
    <text evidence="2">The sequence shown here is derived from an EMBL/GenBank/DDBJ whole genome shotgun (WGS) entry which is preliminary data.</text>
</comment>
<evidence type="ECO:0000313" key="3">
    <source>
        <dbReference type="Proteomes" id="UP001472677"/>
    </source>
</evidence>
<gene>
    <name evidence="2" type="ORF">V6N12_042426</name>
</gene>
<evidence type="ECO:0000256" key="1">
    <source>
        <dbReference type="SAM" id="MobiDB-lite"/>
    </source>
</evidence>
<feature type="region of interest" description="Disordered" evidence="1">
    <location>
        <begin position="28"/>
        <end position="50"/>
    </location>
</feature>